<keyword evidence="9" id="KW-0625">Polysaccharide transport</keyword>
<dbReference type="AlphaFoldDB" id="A0A221KD04"/>
<dbReference type="KEGG" id="vff:VITFI_CDS1130"/>
<feature type="transmembrane region" description="Helical" evidence="11">
    <location>
        <begin position="33"/>
        <end position="54"/>
    </location>
</feature>
<dbReference type="EMBL" id="CP022423">
    <property type="protein sequence ID" value="ASM76908.1"/>
    <property type="molecule type" value="Genomic_DNA"/>
</dbReference>
<feature type="transmembrane region" description="Helical" evidence="11">
    <location>
        <begin position="176"/>
        <end position="193"/>
    </location>
</feature>
<evidence type="ECO:0000256" key="4">
    <source>
        <dbReference type="ARBA" id="ARBA00022475"/>
    </source>
</evidence>
<evidence type="ECO:0000256" key="11">
    <source>
        <dbReference type="RuleBase" id="RU361157"/>
    </source>
</evidence>
<evidence type="ECO:0000256" key="2">
    <source>
        <dbReference type="ARBA" id="ARBA00007783"/>
    </source>
</evidence>
<organism evidence="13 14">
    <name type="scientific">Vitreoscilla filiformis</name>
    <dbReference type="NCBI Taxonomy" id="63"/>
    <lineage>
        <taxon>Bacteria</taxon>
        <taxon>Pseudomonadati</taxon>
        <taxon>Pseudomonadota</taxon>
        <taxon>Betaproteobacteria</taxon>
        <taxon>Neisseriales</taxon>
        <taxon>Neisseriaceae</taxon>
        <taxon>Vitreoscilla</taxon>
    </lineage>
</organism>
<reference evidence="13 14" key="1">
    <citation type="submission" date="2017-07" db="EMBL/GenBank/DDBJ databases">
        <title>Complete Genome Sequence of the cosmetic ferment Vitreoscilla filiformis (ATCC15551).</title>
        <authorList>
            <person name="Contreras S."/>
            <person name="Sagory-Zalkind P."/>
            <person name="Blanquart H."/>
            <person name="Iltis A."/>
            <person name="Morand S.C."/>
        </authorList>
    </citation>
    <scope>NUCLEOTIDE SEQUENCE [LARGE SCALE GENOMIC DNA]</scope>
    <source>
        <strain evidence="13 14">ATCC 15551</strain>
    </source>
</reference>
<dbReference type="PANTHER" id="PTHR30413:SF10">
    <property type="entry name" value="CAPSULE POLYSACCHARIDE EXPORT INNER-MEMBRANE PROTEIN CTRC"/>
    <property type="match status" value="1"/>
</dbReference>
<dbReference type="PROSITE" id="PS51012">
    <property type="entry name" value="ABC_TM2"/>
    <property type="match status" value="1"/>
</dbReference>
<evidence type="ECO:0000256" key="6">
    <source>
        <dbReference type="ARBA" id="ARBA00022692"/>
    </source>
</evidence>
<dbReference type="Proteomes" id="UP000199729">
    <property type="component" value="Chromosome"/>
</dbReference>
<comment type="similarity">
    <text evidence="2 11">Belongs to the ABC-2 integral membrane protein family.</text>
</comment>
<keyword evidence="8 11" id="KW-1133">Transmembrane helix</keyword>
<feature type="transmembrane region" description="Helical" evidence="11">
    <location>
        <begin position="108"/>
        <end position="131"/>
    </location>
</feature>
<dbReference type="GO" id="GO:0140359">
    <property type="term" value="F:ABC-type transporter activity"/>
    <property type="evidence" value="ECO:0007669"/>
    <property type="project" value="InterPro"/>
</dbReference>
<evidence type="ECO:0000259" key="12">
    <source>
        <dbReference type="PROSITE" id="PS51012"/>
    </source>
</evidence>
<dbReference type="PRINTS" id="PR00164">
    <property type="entry name" value="ABC2TRNSPORT"/>
</dbReference>
<accession>A0A221KD04</accession>
<keyword evidence="6 11" id="KW-0812">Transmembrane</keyword>
<dbReference type="OrthoDB" id="9814458at2"/>
<keyword evidence="5" id="KW-0762">Sugar transport</keyword>
<dbReference type="PANTHER" id="PTHR30413">
    <property type="entry name" value="INNER MEMBRANE TRANSPORT PERMEASE"/>
    <property type="match status" value="1"/>
</dbReference>
<evidence type="ECO:0000256" key="8">
    <source>
        <dbReference type="ARBA" id="ARBA00022989"/>
    </source>
</evidence>
<keyword evidence="7" id="KW-0972">Capsule biogenesis/degradation</keyword>
<keyword evidence="10 11" id="KW-0472">Membrane</keyword>
<dbReference type="RefSeq" id="WP_157725577.1">
    <property type="nucleotide sequence ID" value="NZ_CP022423.1"/>
</dbReference>
<evidence type="ECO:0000256" key="7">
    <source>
        <dbReference type="ARBA" id="ARBA00022903"/>
    </source>
</evidence>
<protein>
    <recommendedName>
        <fullName evidence="11">Transport permease protein</fullName>
    </recommendedName>
</protein>
<dbReference type="Pfam" id="PF01061">
    <property type="entry name" value="ABC2_membrane"/>
    <property type="match status" value="1"/>
</dbReference>
<proteinExistence type="inferred from homology"/>
<gene>
    <name evidence="13" type="ORF">VITFI_CDS1130</name>
</gene>
<evidence type="ECO:0000256" key="9">
    <source>
        <dbReference type="ARBA" id="ARBA00023047"/>
    </source>
</evidence>
<evidence type="ECO:0000256" key="5">
    <source>
        <dbReference type="ARBA" id="ARBA00022597"/>
    </source>
</evidence>
<dbReference type="GO" id="GO:0015920">
    <property type="term" value="P:lipopolysaccharide transport"/>
    <property type="evidence" value="ECO:0007669"/>
    <property type="project" value="TreeGrafter"/>
</dbReference>
<comment type="subcellular location">
    <subcellularLocation>
        <location evidence="11">Cell inner membrane</location>
        <topology evidence="11">Multi-pass membrane protein</topology>
    </subcellularLocation>
    <subcellularLocation>
        <location evidence="1">Cell membrane</location>
        <topology evidence="1">Multi-pass membrane protein</topology>
    </subcellularLocation>
</comment>
<evidence type="ECO:0000256" key="3">
    <source>
        <dbReference type="ARBA" id="ARBA00022448"/>
    </source>
</evidence>
<dbReference type="GO" id="GO:0043190">
    <property type="term" value="C:ATP-binding cassette (ABC) transporter complex"/>
    <property type="evidence" value="ECO:0007669"/>
    <property type="project" value="InterPro"/>
</dbReference>
<name>A0A221KD04_VITFI</name>
<feature type="domain" description="ABC transmembrane type-2" evidence="12">
    <location>
        <begin position="31"/>
        <end position="255"/>
    </location>
</feature>
<feature type="transmembrane region" description="Helical" evidence="11">
    <location>
        <begin position="143"/>
        <end position="170"/>
    </location>
</feature>
<feature type="transmembrane region" description="Helical" evidence="11">
    <location>
        <begin position="234"/>
        <end position="254"/>
    </location>
</feature>
<feature type="transmembrane region" description="Helical" evidence="11">
    <location>
        <begin position="61"/>
        <end position="83"/>
    </location>
</feature>
<evidence type="ECO:0000256" key="1">
    <source>
        <dbReference type="ARBA" id="ARBA00004651"/>
    </source>
</evidence>
<sequence>MIKRTPFQIQRAVVFALLMRELKTRFGGHWTGVLWLFLDPLLKLAMLTWLFTVVRGHAKHGVFDFAVFLFVAMVPFQLGVSLWKQLMNGVKANKGLFGYKQVKPLDTLIARTILEFSISVVVFLVGLIVLERLGFNIMWPADLLAYLMGVLAFVMIGFGLGLVSAVGVNYLPRLEMVISMLSMPLQIISGVMFPLSSLPREATDFLLYNPLLHLVEILRASFLPGYQMLQGTSVTYPMVWILICWSLGLLMYWVRRRELAEGRR</sequence>
<evidence type="ECO:0000313" key="13">
    <source>
        <dbReference type="EMBL" id="ASM76908.1"/>
    </source>
</evidence>
<keyword evidence="14" id="KW-1185">Reference proteome</keyword>
<dbReference type="GO" id="GO:0015774">
    <property type="term" value="P:polysaccharide transport"/>
    <property type="evidence" value="ECO:0007669"/>
    <property type="project" value="UniProtKB-KW"/>
</dbReference>
<dbReference type="InterPro" id="IPR013525">
    <property type="entry name" value="ABC2_TM"/>
</dbReference>
<dbReference type="InterPro" id="IPR000412">
    <property type="entry name" value="ABC_2_transport"/>
</dbReference>
<keyword evidence="3 11" id="KW-0813">Transport</keyword>
<keyword evidence="4 11" id="KW-1003">Cell membrane</keyword>
<evidence type="ECO:0000256" key="10">
    <source>
        <dbReference type="ARBA" id="ARBA00023136"/>
    </source>
</evidence>
<dbReference type="InterPro" id="IPR047817">
    <property type="entry name" value="ABC2_TM_bact-type"/>
</dbReference>
<evidence type="ECO:0000313" key="14">
    <source>
        <dbReference type="Proteomes" id="UP000199729"/>
    </source>
</evidence>